<feature type="transmembrane region" description="Helical" evidence="1">
    <location>
        <begin position="181"/>
        <end position="201"/>
    </location>
</feature>
<proteinExistence type="predicted"/>
<gene>
    <name evidence="3" type="ORF">J1836_007285</name>
    <name evidence="2" type="ORF">J1836_05540</name>
</gene>
<feature type="transmembrane region" description="Helical" evidence="1">
    <location>
        <begin position="53"/>
        <end position="70"/>
    </location>
</feature>
<evidence type="ECO:0000313" key="2">
    <source>
        <dbReference type="EMBL" id="MBO0612397.1"/>
    </source>
</evidence>
<protein>
    <submittedName>
        <fullName evidence="3">Uncharacterized protein</fullName>
    </submittedName>
</protein>
<feature type="transmembrane region" description="Helical" evidence="1">
    <location>
        <begin position="82"/>
        <end position="99"/>
    </location>
</feature>
<dbReference type="RefSeq" id="WP_207250088.1">
    <property type="nucleotide sequence ID" value="NZ_JAFMPM010000006.1"/>
</dbReference>
<feature type="transmembrane region" description="Helical" evidence="1">
    <location>
        <begin position="105"/>
        <end position="126"/>
    </location>
</feature>
<evidence type="ECO:0000256" key="1">
    <source>
        <dbReference type="SAM" id="Phobius"/>
    </source>
</evidence>
<dbReference type="Proteomes" id="UP000664466">
    <property type="component" value="Unassembled WGS sequence"/>
</dbReference>
<evidence type="ECO:0000313" key="4">
    <source>
        <dbReference type="Proteomes" id="UP000664466"/>
    </source>
</evidence>
<feature type="transmembrane region" description="Helical" evidence="1">
    <location>
        <begin position="12"/>
        <end position="33"/>
    </location>
</feature>
<organism evidence="3">
    <name type="scientific">Thiothrix fructosivorans</name>
    <dbReference type="NCBI Taxonomy" id="111770"/>
    <lineage>
        <taxon>Bacteria</taxon>
        <taxon>Pseudomonadati</taxon>
        <taxon>Pseudomonadota</taxon>
        <taxon>Gammaproteobacteria</taxon>
        <taxon>Thiotrichales</taxon>
        <taxon>Thiotrichaceae</taxon>
        <taxon>Thiothrix</taxon>
    </lineage>
</organism>
<dbReference type="AlphaFoldDB" id="A0A8B0SNJ2"/>
<keyword evidence="1" id="KW-0472">Membrane</keyword>
<feature type="transmembrane region" description="Helical" evidence="1">
    <location>
        <begin position="208"/>
        <end position="224"/>
    </location>
</feature>
<feature type="transmembrane region" description="Helical" evidence="1">
    <location>
        <begin position="236"/>
        <end position="257"/>
    </location>
</feature>
<keyword evidence="1" id="KW-1133">Transmembrane helix</keyword>
<keyword evidence="4" id="KW-1185">Reference proteome</keyword>
<reference evidence="3" key="2">
    <citation type="submission" date="2021-04" db="EMBL/GenBank/DDBJ databases">
        <title>Complete Genome and methylome analysis of Thiothrix fructosivorans ATCC 49748.</title>
        <authorList>
            <person name="Fomenkov A."/>
            <person name="Sun L."/>
            <person name="Vincze T."/>
            <person name="Grabovich M.Y."/>
            <person name="Roberts R.J."/>
        </authorList>
    </citation>
    <scope>NUCLEOTIDE SEQUENCE</scope>
    <source>
        <strain evidence="3">ATCC 49748</strain>
    </source>
</reference>
<name>A0A8B0SNJ2_9GAMM</name>
<dbReference type="EMBL" id="JAFMPM010000006">
    <property type="protein sequence ID" value="MBO0612397.1"/>
    <property type="molecule type" value="Genomic_DNA"/>
</dbReference>
<sequence>MDEQPSARIILLVRGTLIFTGLLLLVLCVGFLYHWSWVIGIWPWSDGNLSYRFLGSIMAAIAMPVIWIGWSGELAAMRAGALDFALNYTGLGAMVWLFQEQVSTWVTFSWTLGFCILSALFNLSLYQWARRLLFKDTTPIPVLLRGAFLLFTLVLMAVGTALILCYPYVFPWPLQPQTSIVFGWVFMGASLFFLHGFIYAVRGNVRGQLLGFIAYDLILLIPFFEHIQKVTAERQLSLSVYLGVIIFSLGLSIYYLFMHPHTRFRWRHG</sequence>
<dbReference type="EMBL" id="CP072748">
    <property type="protein sequence ID" value="QTX12120.1"/>
    <property type="molecule type" value="Genomic_DNA"/>
</dbReference>
<keyword evidence="1" id="KW-0812">Transmembrane</keyword>
<feature type="transmembrane region" description="Helical" evidence="1">
    <location>
        <begin position="147"/>
        <end position="169"/>
    </location>
</feature>
<accession>A0A8B0SNJ2</accession>
<evidence type="ECO:0000313" key="3">
    <source>
        <dbReference type="EMBL" id="QTX12120.1"/>
    </source>
</evidence>
<reference evidence="2 4" key="1">
    <citation type="submission" date="2021-03" db="EMBL/GenBank/DDBJ databases">
        <title>Draft genome and methylome analysis of Thiotrix fructosivoruns ATCC 49748.</title>
        <authorList>
            <person name="Fomenkov A."/>
            <person name="Grabovich M.Y."/>
            <person name="Roberts R.J."/>
        </authorList>
    </citation>
    <scope>NUCLEOTIDE SEQUENCE [LARGE SCALE GENOMIC DNA]</scope>
    <source>
        <strain evidence="2 4">ATCC 49748</strain>
    </source>
</reference>